<dbReference type="SUPFAM" id="SSF46785">
    <property type="entry name" value="Winged helix' DNA-binding domain"/>
    <property type="match status" value="1"/>
</dbReference>
<dbReference type="OMA" id="RILINDC"/>
<evidence type="ECO:0000259" key="5">
    <source>
        <dbReference type="Pfam" id="PF00891"/>
    </source>
</evidence>
<dbReference type="Proteomes" id="UP000011761">
    <property type="component" value="Unassembled WGS sequence"/>
</dbReference>
<dbReference type="AlphaFoldDB" id="M2LGV4"/>
<keyword evidence="1" id="KW-0489">Methyltransferase</keyword>
<dbReference type="InterPro" id="IPR029063">
    <property type="entry name" value="SAM-dependent_MTases_sf"/>
</dbReference>
<evidence type="ECO:0000256" key="3">
    <source>
        <dbReference type="ARBA" id="ARBA00022691"/>
    </source>
</evidence>
<dbReference type="PROSITE" id="PS51683">
    <property type="entry name" value="SAM_OMT_II"/>
    <property type="match status" value="1"/>
</dbReference>
<evidence type="ECO:0000256" key="4">
    <source>
        <dbReference type="PIRSR" id="PIRSR005739-1"/>
    </source>
</evidence>
<dbReference type="InterPro" id="IPR016461">
    <property type="entry name" value="COMT-like"/>
</dbReference>
<name>M2LGV4_BAUPA</name>
<dbReference type="PANTHER" id="PTHR43712:SF17">
    <property type="entry name" value="O-METHYLTRANSFERASE"/>
    <property type="match status" value="1"/>
</dbReference>
<evidence type="ECO:0000313" key="7">
    <source>
        <dbReference type="EMBL" id="EMC93342.1"/>
    </source>
</evidence>
<dbReference type="SUPFAM" id="SSF53335">
    <property type="entry name" value="S-adenosyl-L-methionine-dependent methyltransferases"/>
    <property type="match status" value="1"/>
</dbReference>
<dbReference type="Pfam" id="PF08100">
    <property type="entry name" value="Dimerisation"/>
    <property type="match status" value="1"/>
</dbReference>
<evidence type="ECO:0000259" key="6">
    <source>
        <dbReference type="Pfam" id="PF08100"/>
    </source>
</evidence>
<dbReference type="InterPro" id="IPR012967">
    <property type="entry name" value="COMT_dimerisation"/>
</dbReference>
<dbReference type="RefSeq" id="XP_007679336.1">
    <property type="nucleotide sequence ID" value="XM_007681146.1"/>
</dbReference>
<organism evidence="7 8">
    <name type="scientific">Baudoinia panamericana (strain UAMH 10762)</name>
    <name type="common">Angels' share fungus</name>
    <name type="synonym">Baudoinia compniacensis (strain UAMH 10762)</name>
    <dbReference type="NCBI Taxonomy" id="717646"/>
    <lineage>
        <taxon>Eukaryota</taxon>
        <taxon>Fungi</taxon>
        <taxon>Dikarya</taxon>
        <taxon>Ascomycota</taxon>
        <taxon>Pezizomycotina</taxon>
        <taxon>Dothideomycetes</taxon>
        <taxon>Dothideomycetidae</taxon>
        <taxon>Mycosphaerellales</taxon>
        <taxon>Teratosphaeriaceae</taxon>
        <taxon>Baudoinia</taxon>
    </lineage>
</organism>
<dbReference type="STRING" id="717646.M2LGV4"/>
<dbReference type="GO" id="GO:0032259">
    <property type="term" value="P:methylation"/>
    <property type="evidence" value="ECO:0007669"/>
    <property type="project" value="UniProtKB-KW"/>
</dbReference>
<dbReference type="Gene3D" id="3.40.50.150">
    <property type="entry name" value="Vaccinia Virus protein VP39"/>
    <property type="match status" value="1"/>
</dbReference>
<feature type="domain" description="O-methyltransferase C-terminal" evidence="5">
    <location>
        <begin position="187"/>
        <end position="348"/>
    </location>
</feature>
<proteinExistence type="predicted"/>
<dbReference type="InterPro" id="IPR036388">
    <property type="entry name" value="WH-like_DNA-bd_sf"/>
</dbReference>
<evidence type="ECO:0000256" key="2">
    <source>
        <dbReference type="ARBA" id="ARBA00022679"/>
    </source>
</evidence>
<keyword evidence="2" id="KW-0808">Transferase</keyword>
<reference evidence="7 8" key="1">
    <citation type="journal article" date="2012" name="PLoS Pathog.">
        <title>Diverse lifestyles and strategies of plant pathogenesis encoded in the genomes of eighteen Dothideomycetes fungi.</title>
        <authorList>
            <person name="Ohm R.A."/>
            <person name="Feau N."/>
            <person name="Henrissat B."/>
            <person name="Schoch C.L."/>
            <person name="Horwitz B.A."/>
            <person name="Barry K.W."/>
            <person name="Condon B.J."/>
            <person name="Copeland A.C."/>
            <person name="Dhillon B."/>
            <person name="Glaser F."/>
            <person name="Hesse C.N."/>
            <person name="Kosti I."/>
            <person name="LaButti K."/>
            <person name="Lindquist E.A."/>
            <person name="Lucas S."/>
            <person name="Salamov A.A."/>
            <person name="Bradshaw R.E."/>
            <person name="Ciuffetti L."/>
            <person name="Hamelin R.C."/>
            <person name="Kema G.H.J."/>
            <person name="Lawrence C."/>
            <person name="Scott J.A."/>
            <person name="Spatafora J.W."/>
            <person name="Turgeon B.G."/>
            <person name="de Wit P.J.G.M."/>
            <person name="Zhong S."/>
            <person name="Goodwin S.B."/>
            <person name="Grigoriev I.V."/>
        </authorList>
    </citation>
    <scope>NUCLEOTIDE SEQUENCE [LARGE SCALE GENOMIC DNA]</scope>
    <source>
        <strain evidence="7 8">UAMH 10762</strain>
    </source>
</reference>
<dbReference type="GeneID" id="19115661"/>
<feature type="non-terminal residue" evidence="7">
    <location>
        <position position="367"/>
    </location>
</feature>
<accession>M2LGV4</accession>
<feature type="active site" description="Proton acceptor" evidence="4">
    <location>
        <position position="275"/>
    </location>
</feature>
<dbReference type="KEGG" id="bcom:BAUCODRAFT_57291"/>
<feature type="domain" description="O-methyltransferase dimerisation" evidence="6">
    <location>
        <begin position="35"/>
        <end position="100"/>
    </location>
</feature>
<dbReference type="eggNOG" id="KOG3178">
    <property type="taxonomic scope" value="Eukaryota"/>
</dbReference>
<dbReference type="InterPro" id="IPR001077">
    <property type="entry name" value="COMT_C"/>
</dbReference>
<keyword evidence="8" id="KW-1185">Reference proteome</keyword>
<dbReference type="PANTHER" id="PTHR43712">
    <property type="entry name" value="PUTATIVE (AFU_ORTHOLOGUE AFUA_4G14580)-RELATED"/>
    <property type="match status" value="1"/>
</dbReference>
<dbReference type="HOGENOM" id="CLU_005533_5_0_1"/>
<feature type="non-terminal residue" evidence="7">
    <location>
        <position position="1"/>
    </location>
</feature>
<evidence type="ECO:0000313" key="8">
    <source>
        <dbReference type="Proteomes" id="UP000011761"/>
    </source>
</evidence>
<evidence type="ECO:0000256" key="1">
    <source>
        <dbReference type="ARBA" id="ARBA00022603"/>
    </source>
</evidence>
<keyword evidence="3" id="KW-0949">S-adenosyl-L-methionine</keyword>
<dbReference type="OrthoDB" id="2410195at2759"/>
<dbReference type="Pfam" id="PF00891">
    <property type="entry name" value="Methyltransf_2"/>
    <property type="match status" value="1"/>
</dbReference>
<dbReference type="GO" id="GO:0046983">
    <property type="term" value="F:protein dimerization activity"/>
    <property type="evidence" value="ECO:0007669"/>
    <property type="project" value="InterPro"/>
</dbReference>
<sequence>RLQSLNEAQALVQRLKKPWEKAYQMTWVEPILLFTVKASSEMGLFAALETRPKTPDELAKTTGTDARLIGRFCRILAVNDIIGATDENAYFETELSRAFADPDGLVNGIHHSFDLILPVITKAPAYLREKHYDSPSDGAHPPWRTFMDSPDLWTWFREHPDAHAHFNSFFAILRAGMPPWTSMFPPTKLLKDFDASTMLSVDVGGGKGGDARHLAAAVSSSHPQARIVVQDQPEVIAAARESKDLPSQIELMPYNFFDEQPVKGARCYFLHSICHDWADYEAHQILMRVKEACTPGYSKVLLLETVLPEKVQDTNPRAAAMDINMMLLFGALERTERQWRDLLEGAGLKFVRRWEVEGNAQCLIEAS</sequence>
<dbReference type="GO" id="GO:0008171">
    <property type="term" value="F:O-methyltransferase activity"/>
    <property type="evidence" value="ECO:0007669"/>
    <property type="project" value="InterPro"/>
</dbReference>
<protein>
    <submittedName>
        <fullName evidence="7">Uncharacterized protein</fullName>
    </submittedName>
</protein>
<dbReference type="EMBL" id="KB445560">
    <property type="protein sequence ID" value="EMC93342.1"/>
    <property type="molecule type" value="Genomic_DNA"/>
</dbReference>
<dbReference type="InterPro" id="IPR036390">
    <property type="entry name" value="WH_DNA-bd_sf"/>
</dbReference>
<gene>
    <name evidence="7" type="ORF">BAUCODRAFT_57291</name>
</gene>
<dbReference type="PIRSF" id="PIRSF005739">
    <property type="entry name" value="O-mtase"/>
    <property type="match status" value="1"/>
</dbReference>
<dbReference type="Gene3D" id="1.10.10.10">
    <property type="entry name" value="Winged helix-like DNA-binding domain superfamily/Winged helix DNA-binding domain"/>
    <property type="match status" value="1"/>
</dbReference>